<dbReference type="GO" id="GO:0008270">
    <property type="term" value="F:zinc ion binding"/>
    <property type="evidence" value="ECO:0007669"/>
    <property type="project" value="InterPro"/>
</dbReference>
<comment type="caution">
    <text evidence="3">The sequence shown here is derived from an EMBL/GenBank/DDBJ whole genome shotgun (WGS) entry which is preliminary data.</text>
</comment>
<sequence length="80" mass="9122">MWQHSALSDQSLFSLIHAGRITLGGYSPNKIYGLLSCKSGKRMKKQNRVFFENINAAVDAGYRPCGHCMKLEFKLWKSKQ</sequence>
<feature type="domain" description="Ada DNA repair metal-binding" evidence="2">
    <location>
        <begin position="28"/>
        <end position="68"/>
    </location>
</feature>
<evidence type="ECO:0000313" key="4">
    <source>
        <dbReference type="Proteomes" id="UP000260644"/>
    </source>
</evidence>
<dbReference type="Proteomes" id="UP000260644">
    <property type="component" value="Unassembled WGS sequence"/>
</dbReference>
<name>A0A3E1Y6Y5_9BACT</name>
<evidence type="ECO:0000313" key="3">
    <source>
        <dbReference type="EMBL" id="RFS20690.1"/>
    </source>
</evidence>
<accession>A0A3E1Y6Y5</accession>
<dbReference type="SUPFAM" id="SSF57884">
    <property type="entry name" value="Ada DNA repair protein, N-terminal domain (N-Ada 10)"/>
    <property type="match status" value="1"/>
</dbReference>
<proteinExistence type="predicted"/>
<dbReference type="RefSeq" id="WP_116977408.1">
    <property type="nucleotide sequence ID" value="NZ_QPMM01000010.1"/>
</dbReference>
<gene>
    <name evidence="3" type="ORF">DVR12_19210</name>
</gene>
<dbReference type="GO" id="GO:0006281">
    <property type="term" value="P:DNA repair"/>
    <property type="evidence" value="ECO:0007669"/>
    <property type="project" value="InterPro"/>
</dbReference>
<dbReference type="EMBL" id="QPMM01000010">
    <property type="protein sequence ID" value="RFS20690.1"/>
    <property type="molecule type" value="Genomic_DNA"/>
</dbReference>
<reference evidence="3 4" key="1">
    <citation type="submission" date="2018-07" db="EMBL/GenBank/DDBJ databases">
        <title>Chitinophaga K2CV101002-2 sp. nov., isolated from a monsoon evergreen broad-leaved forest soil.</title>
        <authorList>
            <person name="Lv Y."/>
        </authorList>
    </citation>
    <scope>NUCLEOTIDE SEQUENCE [LARGE SCALE GENOMIC DNA]</scope>
    <source>
        <strain evidence="3 4">GDMCC 1.1288</strain>
    </source>
</reference>
<dbReference type="InterPro" id="IPR004026">
    <property type="entry name" value="Ada_DNA_repair_Zn-bd"/>
</dbReference>
<dbReference type="InterPro" id="IPR035451">
    <property type="entry name" value="Ada-like_dom_sf"/>
</dbReference>
<keyword evidence="1" id="KW-0010">Activator</keyword>
<evidence type="ECO:0000256" key="1">
    <source>
        <dbReference type="ARBA" id="ARBA00023159"/>
    </source>
</evidence>
<organism evidence="3 4">
    <name type="scientific">Chitinophaga silvatica</name>
    <dbReference type="NCBI Taxonomy" id="2282649"/>
    <lineage>
        <taxon>Bacteria</taxon>
        <taxon>Pseudomonadati</taxon>
        <taxon>Bacteroidota</taxon>
        <taxon>Chitinophagia</taxon>
        <taxon>Chitinophagales</taxon>
        <taxon>Chitinophagaceae</taxon>
        <taxon>Chitinophaga</taxon>
    </lineage>
</organism>
<dbReference type="GO" id="GO:0008168">
    <property type="term" value="F:methyltransferase activity"/>
    <property type="evidence" value="ECO:0007669"/>
    <property type="project" value="InterPro"/>
</dbReference>
<dbReference type="AlphaFoldDB" id="A0A3E1Y6Y5"/>
<dbReference type="GO" id="GO:0003677">
    <property type="term" value="F:DNA binding"/>
    <property type="evidence" value="ECO:0007669"/>
    <property type="project" value="InterPro"/>
</dbReference>
<evidence type="ECO:0000259" key="2">
    <source>
        <dbReference type="Pfam" id="PF02805"/>
    </source>
</evidence>
<protein>
    <submittedName>
        <fullName evidence="3">Metal-binding protein</fullName>
    </submittedName>
</protein>
<dbReference type="OrthoDB" id="894286at2"/>
<dbReference type="GO" id="GO:0006355">
    <property type="term" value="P:regulation of DNA-templated transcription"/>
    <property type="evidence" value="ECO:0007669"/>
    <property type="project" value="InterPro"/>
</dbReference>
<keyword evidence="4" id="KW-1185">Reference proteome</keyword>
<dbReference type="Pfam" id="PF02805">
    <property type="entry name" value="Ada_Zn_binding"/>
    <property type="match status" value="1"/>
</dbReference>
<dbReference type="Gene3D" id="3.40.10.10">
    <property type="entry name" value="DNA Methylphosphotriester Repair Domain"/>
    <property type="match status" value="1"/>
</dbReference>